<evidence type="ECO:0000256" key="1">
    <source>
        <dbReference type="ARBA" id="ARBA00004651"/>
    </source>
</evidence>
<evidence type="ECO:0000256" key="2">
    <source>
        <dbReference type="ARBA" id="ARBA00005801"/>
    </source>
</evidence>
<keyword evidence="11" id="KW-1185">Reference proteome</keyword>
<feature type="transmembrane region" description="Helical" evidence="7">
    <location>
        <begin position="88"/>
        <end position="117"/>
    </location>
</feature>
<evidence type="ECO:0000256" key="6">
    <source>
        <dbReference type="ARBA" id="ARBA00023136"/>
    </source>
</evidence>
<sequence>MLTFLELVPYMIVFIFGIVIGSFLNVCIYRLPLGESVVVAPSHCMVCDGKLRWFDMVPVVSWIVLGGKCRFCKAKISAQYPIIEGVNGILYVVICVVNGLNVVSFVYCLMGSALIVLSVIDWRTFEIPFGINVFLFALGVVATGLDGMSGLAGHLIGMVCVSGVLGMIYLVSGGAAIGGGDVKMMFACGLILGWQRILLAFLVGCIVGSVVHMIRIKVQGAGRVLAMGPYLAVGVMLAALWGNSWIGWYLGLLGL</sequence>
<reference evidence="10 11" key="1">
    <citation type="submission" date="2020-08" db="EMBL/GenBank/DDBJ databases">
        <title>Genome public.</title>
        <authorList>
            <person name="Liu C."/>
            <person name="Sun Q."/>
        </authorList>
    </citation>
    <scope>NUCLEOTIDE SEQUENCE [LARGE SCALE GENOMIC DNA]</scope>
    <source>
        <strain evidence="10 11">M29</strain>
    </source>
</reference>
<gene>
    <name evidence="10" type="ORF">H8Z82_03785</name>
</gene>
<comment type="similarity">
    <text evidence="2">Belongs to the peptidase A24 family.</text>
</comment>
<keyword evidence="4 7" id="KW-0812">Transmembrane</keyword>
<evidence type="ECO:0000313" key="10">
    <source>
        <dbReference type="EMBL" id="MBC5778793.1"/>
    </source>
</evidence>
<proteinExistence type="inferred from homology"/>
<evidence type="ECO:0000256" key="5">
    <source>
        <dbReference type="ARBA" id="ARBA00022989"/>
    </source>
</evidence>
<keyword evidence="5 7" id="KW-1133">Transmembrane helix</keyword>
<dbReference type="Gene3D" id="1.20.120.1220">
    <property type="match status" value="1"/>
</dbReference>
<name>A0ABR7IFK3_9FIRM</name>
<dbReference type="EMBL" id="JACOQG010000003">
    <property type="protein sequence ID" value="MBC5778793.1"/>
    <property type="molecule type" value="Genomic_DNA"/>
</dbReference>
<dbReference type="Pfam" id="PF06750">
    <property type="entry name" value="A24_N_bact"/>
    <property type="match status" value="1"/>
</dbReference>
<feature type="transmembrane region" description="Helical" evidence="7">
    <location>
        <begin position="197"/>
        <end position="218"/>
    </location>
</feature>
<evidence type="ECO:0000259" key="8">
    <source>
        <dbReference type="Pfam" id="PF01478"/>
    </source>
</evidence>
<dbReference type="PANTHER" id="PTHR30487:SF0">
    <property type="entry name" value="PREPILIN LEADER PEPTIDASE_N-METHYLTRANSFERASE-RELATED"/>
    <property type="match status" value="1"/>
</dbReference>
<comment type="subcellular location">
    <subcellularLocation>
        <location evidence="1">Cell membrane</location>
        <topology evidence="1">Multi-pass membrane protein</topology>
    </subcellularLocation>
</comment>
<organism evidence="10 11">
    <name type="scientific">Blautia difficilis</name>
    <dbReference type="NCBI Taxonomy" id="2763027"/>
    <lineage>
        <taxon>Bacteria</taxon>
        <taxon>Bacillati</taxon>
        <taxon>Bacillota</taxon>
        <taxon>Clostridia</taxon>
        <taxon>Lachnospirales</taxon>
        <taxon>Lachnospiraceae</taxon>
        <taxon>Blautia</taxon>
    </lineage>
</organism>
<comment type="caution">
    <text evidence="10">The sequence shown here is derived from an EMBL/GenBank/DDBJ whole genome shotgun (WGS) entry which is preliminary data.</text>
</comment>
<feature type="transmembrane region" description="Helical" evidence="7">
    <location>
        <begin position="230"/>
        <end position="250"/>
    </location>
</feature>
<feature type="transmembrane region" description="Helical" evidence="7">
    <location>
        <begin position="7"/>
        <end position="31"/>
    </location>
</feature>
<dbReference type="Pfam" id="PF01478">
    <property type="entry name" value="Peptidase_A24"/>
    <property type="match status" value="1"/>
</dbReference>
<feature type="domain" description="Prepilin peptidase A24 N-terminal" evidence="9">
    <location>
        <begin position="15"/>
        <end position="96"/>
    </location>
</feature>
<dbReference type="InterPro" id="IPR050882">
    <property type="entry name" value="Prepilin_peptidase/N-MTase"/>
</dbReference>
<dbReference type="PANTHER" id="PTHR30487">
    <property type="entry name" value="TYPE 4 PREPILIN-LIKE PROTEINS LEADER PEPTIDE-PROCESSING ENZYME"/>
    <property type="match status" value="1"/>
</dbReference>
<evidence type="ECO:0000259" key="9">
    <source>
        <dbReference type="Pfam" id="PF06750"/>
    </source>
</evidence>
<feature type="domain" description="Prepilin type IV endopeptidase peptidase" evidence="8">
    <location>
        <begin position="109"/>
        <end position="211"/>
    </location>
</feature>
<keyword evidence="3" id="KW-1003">Cell membrane</keyword>
<feature type="transmembrane region" description="Helical" evidence="7">
    <location>
        <begin position="155"/>
        <end position="177"/>
    </location>
</feature>
<dbReference type="InterPro" id="IPR010627">
    <property type="entry name" value="Prepilin_pept_A24_N"/>
</dbReference>
<dbReference type="Proteomes" id="UP000649826">
    <property type="component" value="Unassembled WGS sequence"/>
</dbReference>
<dbReference type="InterPro" id="IPR000045">
    <property type="entry name" value="Prepilin_IV_endopep_pep"/>
</dbReference>
<evidence type="ECO:0000313" key="11">
    <source>
        <dbReference type="Proteomes" id="UP000649826"/>
    </source>
</evidence>
<protein>
    <submittedName>
        <fullName evidence="10">Prepilin peptidase</fullName>
    </submittedName>
</protein>
<accession>A0ABR7IFK3</accession>
<evidence type="ECO:0000256" key="4">
    <source>
        <dbReference type="ARBA" id="ARBA00022692"/>
    </source>
</evidence>
<evidence type="ECO:0000256" key="7">
    <source>
        <dbReference type="SAM" id="Phobius"/>
    </source>
</evidence>
<keyword evidence="6 7" id="KW-0472">Membrane</keyword>
<evidence type="ECO:0000256" key="3">
    <source>
        <dbReference type="ARBA" id="ARBA00022475"/>
    </source>
</evidence>
<feature type="transmembrane region" description="Helical" evidence="7">
    <location>
        <begin position="129"/>
        <end position="148"/>
    </location>
</feature>